<reference evidence="3" key="1">
    <citation type="submission" date="2015-02" db="EMBL/GenBank/DDBJ databases">
        <authorList>
            <person name="Gomez-Escribano P.J."/>
        </authorList>
    </citation>
    <scope>NUCLEOTIDE SEQUENCE [LARGE SCALE GENOMIC DNA]</scope>
    <source>
        <strain evidence="3">C34 (DSM 42122 / NRRL B-24963)</strain>
        <plasmid evidence="3">pSLE1</plasmid>
    </source>
</reference>
<dbReference type="AlphaFoldDB" id="A0A0F7VMC9"/>
<geneLocation type="plasmid" evidence="2 3">
    <name>pSLE1</name>
</geneLocation>
<dbReference type="Proteomes" id="UP000035016">
    <property type="component" value="Plasmid pSLE1"/>
</dbReference>
<accession>A0A0F7VMC9</accession>
<sequence>MPAAEPADPTPPTNPLNAIEGAAVIPIHARRTGRGAPNHRGWNPMDTPTTPDPSDRSGSRYDDALALVADDMEKAFNAIGRSLTNDETAAVYARTLALVAHTLRGAAATGIVTEQQREALAELIDGMAQAPRFV</sequence>
<feature type="region of interest" description="Disordered" evidence="1">
    <location>
        <begin position="27"/>
        <end position="60"/>
    </location>
</feature>
<keyword evidence="2" id="KW-0614">Plasmid</keyword>
<dbReference type="PATRIC" id="fig|1437453.6.peg.7171"/>
<name>A0A0F7VMC9_STRLW</name>
<gene>
    <name evidence="2" type="ORF">sle1_046</name>
</gene>
<proteinExistence type="predicted"/>
<dbReference type="EMBL" id="LN831788">
    <property type="protein sequence ID" value="CQR59213.1"/>
    <property type="molecule type" value="Genomic_DNA"/>
</dbReference>
<evidence type="ECO:0000313" key="2">
    <source>
        <dbReference type="EMBL" id="CQR59213.1"/>
    </source>
</evidence>
<protein>
    <submittedName>
        <fullName evidence="2">Sle1_046 protein</fullName>
    </submittedName>
</protein>
<organism evidence="2 3">
    <name type="scientific">Streptomyces leeuwenhoekii</name>
    <dbReference type="NCBI Taxonomy" id="1437453"/>
    <lineage>
        <taxon>Bacteria</taxon>
        <taxon>Bacillati</taxon>
        <taxon>Actinomycetota</taxon>
        <taxon>Actinomycetes</taxon>
        <taxon>Kitasatosporales</taxon>
        <taxon>Streptomycetaceae</taxon>
        <taxon>Streptomyces</taxon>
    </lineage>
</organism>
<dbReference type="KEGG" id="sle:sle1_046"/>
<evidence type="ECO:0000313" key="3">
    <source>
        <dbReference type="Proteomes" id="UP000035016"/>
    </source>
</evidence>
<evidence type="ECO:0000256" key="1">
    <source>
        <dbReference type="SAM" id="MobiDB-lite"/>
    </source>
</evidence>